<name>A0A3D8P6H4_9THEO</name>
<dbReference type="InterPro" id="IPR009620">
    <property type="entry name" value="UPF0236"/>
</dbReference>
<keyword evidence="4" id="KW-1185">Reference proteome</keyword>
<dbReference type="RefSeq" id="WP_205664604.1">
    <property type="nucleotide sequence ID" value="NZ_QSLN01000001.1"/>
</dbReference>
<gene>
    <name evidence="3" type="ORF">DXX99_02340</name>
</gene>
<evidence type="ECO:0000256" key="1">
    <source>
        <dbReference type="ARBA" id="ARBA00006539"/>
    </source>
</evidence>
<dbReference type="EMBL" id="QSLN01000001">
    <property type="protein sequence ID" value="RDV84924.1"/>
    <property type="molecule type" value="Genomic_DNA"/>
</dbReference>
<accession>A0A3D8P6H4</accession>
<evidence type="ECO:0000313" key="4">
    <source>
        <dbReference type="Proteomes" id="UP000256329"/>
    </source>
</evidence>
<feature type="non-terminal residue" evidence="3">
    <location>
        <position position="1"/>
    </location>
</feature>
<dbReference type="Proteomes" id="UP000256329">
    <property type="component" value="Unassembled WGS sequence"/>
</dbReference>
<dbReference type="AlphaFoldDB" id="A0A3D8P6H4"/>
<evidence type="ECO:0000313" key="3">
    <source>
        <dbReference type="EMBL" id="RDV84924.1"/>
    </source>
</evidence>
<sequence>ALGKDKEAYGEIWAALRRGDRVGVEKVLKGTARKAETPGRRKAVRDCRRYIDQNWEGIMAYRLYPEVRLGVSAEAHVSHILAARLSSRPMAWSARGVDRMARLRVAKANGVSLQEQYIARWREGLRALEIDKAAIEEERQRLRKVSGEVFGNLPALRGPVTSLTRALKALSRNIDLLW</sequence>
<proteinExistence type="inferred from homology"/>
<feature type="coiled-coil region" evidence="2">
    <location>
        <begin position="118"/>
        <end position="145"/>
    </location>
</feature>
<dbReference type="Pfam" id="PF06782">
    <property type="entry name" value="UPF0236"/>
    <property type="match status" value="1"/>
</dbReference>
<protein>
    <submittedName>
        <fullName evidence="3">ISLre2 family transposase</fullName>
    </submittedName>
</protein>
<reference evidence="3 4" key="1">
    <citation type="submission" date="2018-08" db="EMBL/GenBank/DDBJ databases">
        <title>Form III RuBisCO-mediated autotrophy in Thermodesulfobium bacteria.</title>
        <authorList>
            <person name="Toshchakov S.V."/>
            <person name="Kublanov I.V."/>
            <person name="Frolov E."/>
            <person name="Bonch-Osmolovskaya E.A."/>
            <person name="Tourova T.P."/>
            <person name="Chernych N.A."/>
            <person name="Lebedinsky A.V."/>
        </authorList>
    </citation>
    <scope>NUCLEOTIDE SEQUENCE [LARGE SCALE GENOMIC DNA]</scope>
    <source>
        <strain evidence="3 4">SR</strain>
    </source>
</reference>
<keyword evidence="2" id="KW-0175">Coiled coil</keyword>
<organism evidence="3 4">
    <name type="scientific">Ammonifex thiophilus</name>
    <dbReference type="NCBI Taxonomy" id="444093"/>
    <lineage>
        <taxon>Bacteria</taxon>
        <taxon>Bacillati</taxon>
        <taxon>Bacillota</taxon>
        <taxon>Clostridia</taxon>
        <taxon>Thermoanaerobacterales</taxon>
        <taxon>Thermoanaerobacteraceae</taxon>
        <taxon>Ammonifex</taxon>
    </lineage>
</organism>
<comment type="caution">
    <text evidence="3">The sequence shown here is derived from an EMBL/GenBank/DDBJ whole genome shotgun (WGS) entry which is preliminary data.</text>
</comment>
<comment type="similarity">
    <text evidence="1">Belongs to the UPF0236 family.</text>
</comment>
<evidence type="ECO:0000256" key="2">
    <source>
        <dbReference type="SAM" id="Coils"/>
    </source>
</evidence>